<dbReference type="GeneID" id="32473528"/>
<evidence type="ECO:0000313" key="3">
    <source>
        <dbReference type="EMBL" id="MBP2068103.1"/>
    </source>
</evidence>
<dbReference type="AlphaFoldDB" id="A0A060ZCE9"/>
<dbReference type="Proteomes" id="UP000756710">
    <property type="component" value="Unassembled WGS sequence"/>
</dbReference>
<name>A0A060ZCE9_9ACTN</name>
<dbReference type="SUPFAM" id="SSF47336">
    <property type="entry name" value="ACP-like"/>
    <property type="match status" value="1"/>
</dbReference>
<protein>
    <submittedName>
        <fullName evidence="3">Acyl carrier protein</fullName>
    </submittedName>
</protein>
<reference evidence="2" key="1">
    <citation type="submission" date="2014-05" db="EMBL/GenBank/DDBJ databases">
        <authorList>
            <person name="Horn Fabian"/>
        </authorList>
    </citation>
    <scope>NUCLEOTIDE SEQUENCE</scope>
</reference>
<reference evidence="3 4" key="2">
    <citation type="submission" date="2021-03" db="EMBL/GenBank/DDBJ databases">
        <title>Genomic Encyclopedia of Type Strains, Phase IV (KMG-IV): sequencing the most valuable type-strain genomes for metagenomic binning, comparative biology and taxonomic classification.</title>
        <authorList>
            <person name="Goeker M."/>
        </authorList>
    </citation>
    <scope>NUCLEOTIDE SEQUENCE [LARGE SCALE GENOMIC DNA]</scope>
    <source>
        <strain evidence="3 4">DSM 41954</strain>
    </source>
</reference>
<dbReference type="HOGENOM" id="CLU_187737_0_0_11"/>
<evidence type="ECO:0000259" key="1">
    <source>
        <dbReference type="PROSITE" id="PS50075"/>
    </source>
</evidence>
<accession>A0A060ZCE9</accession>
<evidence type="ECO:0000313" key="4">
    <source>
        <dbReference type="Proteomes" id="UP000756710"/>
    </source>
</evidence>
<feature type="domain" description="Carrier" evidence="1">
    <location>
        <begin position="2"/>
        <end position="89"/>
    </location>
</feature>
<gene>
    <name evidence="3" type="ORF">J2Z30_009172</name>
    <name evidence="2" type="ORF">SIRAN670</name>
</gene>
<dbReference type="Pfam" id="PF00550">
    <property type="entry name" value="PP-binding"/>
    <property type="match status" value="1"/>
</dbReference>
<dbReference type="PROSITE" id="PS50075">
    <property type="entry name" value="CARRIER"/>
    <property type="match status" value="1"/>
</dbReference>
<dbReference type="Gene3D" id="1.10.1200.10">
    <property type="entry name" value="ACP-like"/>
    <property type="match status" value="1"/>
</dbReference>
<dbReference type="EMBL" id="JAGGLR010000036">
    <property type="protein sequence ID" value="MBP2068103.1"/>
    <property type="molecule type" value="Genomic_DNA"/>
</dbReference>
<organism evidence="2">
    <name type="scientific">Streptomyces iranensis</name>
    <dbReference type="NCBI Taxonomy" id="576784"/>
    <lineage>
        <taxon>Bacteria</taxon>
        <taxon>Bacillati</taxon>
        <taxon>Actinomycetota</taxon>
        <taxon>Actinomycetes</taxon>
        <taxon>Kitasatosporales</taxon>
        <taxon>Streptomycetaceae</taxon>
        <taxon>Streptomyces</taxon>
        <taxon>Streptomyces violaceusniger group</taxon>
    </lineage>
</organism>
<keyword evidence="4" id="KW-1185">Reference proteome</keyword>
<proteinExistence type="predicted"/>
<sequence>METQTALQKEIRDFVLSTISEEMNHPLAADEISDDSPMGTGGIDIDSLGLIELLLRLERRFDVKFPDSDIEQAGAMNLGDLINDVVERGATA</sequence>
<dbReference type="InterPro" id="IPR009081">
    <property type="entry name" value="PP-bd_ACP"/>
</dbReference>
<dbReference type="InterPro" id="IPR036736">
    <property type="entry name" value="ACP-like_sf"/>
</dbReference>
<dbReference type="EMBL" id="LK022848">
    <property type="protein sequence ID" value="CDR02217.1"/>
    <property type="molecule type" value="Genomic_DNA"/>
</dbReference>
<evidence type="ECO:0000313" key="2">
    <source>
        <dbReference type="EMBL" id="CDR02217.1"/>
    </source>
</evidence>
<dbReference type="RefSeq" id="WP_020865623.1">
    <property type="nucleotide sequence ID" value="NZ_BAABDR010000033.1"/>
</dbReference>